<dbReference type="InterPro" id="IPR010718">
    <property type="entry name" value="DUF1294"/>
</dbReference>
<dbReference type="InterPro" id="IPR002059">
    <property type="entry name" value="CSP_DNA-bd"/>
</dbReference>
<dbReference type="EMBL" id="NEXX01000001">
    <property type="protein sequence ID" value="OUY09082.1"/>
    <property type="molecule type" value="Genomic_DNA"/>
</dbReference>
<sequence length="209" mass="24206">MARYQGRLVEWHDEQGYGFIQGINDPKHQRVFLHIKSFQRSGPRPIQGCVVEYDLGLDNQSRPQAINVSYVKAKQVQGKQGTISASNQAKKNAWHPMYILMLIYWVALFVLSSFGKLPMLSLMIIMLINAYTYWLYQKDKQAALNGDFRISEQHLLLMNVLGGWTAAWFARQNFRHKTQKQPFKTYFALSIVLNLVLIAFAVFAQEYLI</sequence>
<dbReference type="OrthoDB" id="72963at2"/>
<dbReference type="Proteomes" id="UP000196536">
    <property type="component" value="Unassembled WGS sequence"/>
</dbReference>
<evidence type="ECO:0000313" key="3">
    <source>
        <dbReference type="EMBL" id="OUY09082.1"/>
    </source>
</evidence>
<keyword evidence="4" id="KW-1185">Reference proteome</keyword>
<dbReference type="InterPro" id="IPR012340">
    <property type="entry name" value="NA-bd_OB-fold"/>
</dbReference>
<dbReference type="RefSeq" id="WP_087619739.1">
    <property type="nucleotide sequence ID" value="NZ_NEXX01000001.1"/>
</dbReference>
<dbReference type="Pfam" id="PF06961">
    <property type="entry name" value="DUF1294"/>
    <property type="match status" value="1"/>
</dbReference>
<feature type="domain" description="CSD" evidence="2">
    <location>
        <begin position="9"/>
        <end position="69"/>
    </location>
</feature>
<dbReference type="Gene3D" id="2.40.50.140">
    <property type="entry name" value="Nucleic acid-binding proteins"/>
    <property type="match status" value="1"/>
</dbReference>
<accession>A0A1Z9Z3T1</accession>
<evidence type="ECO:0000256" key="1">
    <source>
        <dbReference type="SAM" id="Phobius"/>
    </source>
</evidence>
<evidence type="ECO:0000259" key="2">
    <source>
        <dbReference type="Pfam" id="PF00313"/>
    </source>
</evidence>
<name>A0A1Z9Z3T1_9GAMM</name>
<protein>
    <recommendedName>
        <fullName evidence="2">CSD domain-containing protein</fullName>
    </recommendedName>
</protein>
<keyword evidence="1" id="KW-1133">Transmembrane helix</keyword>
<feature type="transmembrane region" description="Helical" evidence="1">
    <location>
        <begin position="93"/>
        <end position="111"/>
    </location>
</feature>
<dbReference type="AlphaFoldDB" id="A0A1Z9Z3T1"/>
<keyword evidence="1" id="KW-0472">Membrane</keyword>
<dbReference type="Pfam" id="PF00313">
    <property type="entry name" value="CSD"/>
    <property type="match status" value="1"/>
</dbReference>
<dbReference type="GO" id="GO:0003676">
    <property type="term" value="F:nucleic acid binding"/>
    <property type="evidence" value="ECO:0007669"/>
    <property type="project" value="InterPro"/>
</dbReference>
<feature type="transmembrane region" description="Helical" evidence="1">
    <location>
        <begin position="117"/>
        <end position="136"/>
    </location>
</feature>
<proteinExistence type="predicted"/>
<dbReference type="SUPFAM" id="SSF50249">
    <property type="entry name" value="Nucleic acid-binding proteins"/>
    <property type="match status" value="1"/>
</dbReference>
<feature type="transmembrane region" description="Helical" evidence="1">
    <location>
        <begin position="186"/>
        <end position="204"/>
    </location>
</feature>
<evidence type="ECO:0000313" key="4">
    <source>
        <dbReference type="Proteomes" id="UP000196536"/>
    </source>
</evidence>
<reference evidence="3 4" key="1">
    <citation type="submission" date="2017-05" db="EMBL/GenBank/DDBJ databases">
        <title>Acinetobacter populi ANC 5415 (= PBJ7), whole genome shotgun sequencing project.</title>
        <authorList>
            <person name="Nemec A."/>
            <person name="Radolfova-Krizova L."/>
        </authorList>
    </citation>
    <scope>NUCLEOTIDE SEQUENCE [LARGE SCALE GENOMIC DNA]</scope>
    <source>
        <strain evidence="3 4">PBJ7</strain>
    </source>
</reference>
<organism evidence="3 4">
    <name type="scientific">Acinetobacter populi</name>
    <dbReference type="NCBI Taxonomy" id="1582270"/>
    <lineage>
        <taxon>Bacteria</taxon>
        <taxon>Pseudomonadati</taxon>
        <taxon>Pseudomonadota</taxon>
        <taxon>Gammaproteobacteria</taxon>
        <taxon>Moraxellales</taxon>
        <taxon>Moraxellaceae</taxon>
        <taxon>Acinetobacter</taxon>
    </lineage>
</organism>
<gene>
    <name evidence="3" type="ORF">CAP51_05655</name>
</gene>
<comment type="caution">
    <text evidence="3">The sequence shown here is derived from an EMBL/GenBank/DDBJ whole genome shotgun (WGS) entry which is preliminary data.</text>
</comment>
<keyword evidence="1" id="KW-0812">Transmembrane</keyword>